<evidence type="ECO:0000256" key="8">
    <source>
        <dbReference type="ARBA" id="ARBA00022842"/>
    </source>
</evidence>
<keyword evidence="10" id="KW-0456">Lyase</keyword>
<dbReference type="Gene3D" id="3.40.50.1100">
    <property type="match status" value="2"/>
</dbReference>
<evidence type="ECO:0000256" key="6">
    <source>
        <dbReference type="ARBA" id="ARBA00010869"/>
    </source>
</evidence>
<sequence>MACEHLFNNSSYIDVLDAWNILQGTAHRTPIFTSDILNARSERSVYLKCENLQQTGSFKFRGAYHLINQLSSEEQSQGILTFSSGNFAQAVSLAAKLTSTQVTICMPRDTPTVKVDATRKHGTEILFYDRHKEDRSLFAQKAAAERGSYLFPNDHPAIIAGAGTAVLELLEDVPDLDTIVVPVSSGGLAAGACLAVQGHSPSIRVYGVEPEGAGDTFISLDKKKRTRIPPPQTLADGLRSDIPGNYSFPINLQYLAGVLLVSDMAILNAIRYAATQLNMVLEPSGATSLAALLEGKVPGKRIGVILSGGNIQPSLFESLWETDRAPISPHTSID</sequence>
<dbReference type="RefSeq" id="WP_091742950.1">
    <property type="nucleotide sequence ID" value="NZ_FNNQ01000023.1"/>
</dbReference>
<dbReference type="InterPro" id="IPR001926">
    <property type="entry name" value="TrpB-like_PALP"/>
</dbReference>
<dbReference type="GO" id="GO:0070179">
    <property type="term" value="P:D-serine biosynthetic process"/>
    <property type="evidence" value="ECO:0007669"/>
    <property type="project" value="TreeGrafter"/>
</dbReference>
<dbReference type="InterPro" id="IPR036052">
    <property type="entry name" value="TrpB-like_PALP_sf"/>
</dbReference>
<keyword evidence="8" id="KW-0460">Magnesium</keyword>
<dbReference type="GO" id="GO:0030170">
    <property type="term" value="F:pyridoxal phosphate binding"/>
    <property type="evidence" value="ECO:0007669"/>
    <property type="project" value="InterPro"/>
</dbReference>
<dbReference type="AlphaFoldDB" id="A0A1H3CJQ7"/>
<protein>
    <recommendedName>
        <fullName evidence="7">threonine ammonia-lyase</fullName>
        <ecNumber evidence="7">4.3.1.19</ecNumber>
    </recommendedName>
    <alternativeName>
        <fullName evidence="12">Threonine deaminase</fullName>
    </alternativeName>
</protein>
<evidence type="ECO:0000256" key="11">
    <source>
        <dbReference type="ARBA" id="ARBA00025527"/>
    </source>
</evidence>
<evidence type="ECO:0000256" key="1">
    <source>
        <dbReference type="ARBA" id="ARBA00001274"/>
    </source>
</evidence>
<organism evidence="14 15">
    <name type="scientific">Marininema mesophilum</name>
    <dbReference type="NCBI Taxonomy" id="1048340"/>
    <lineage>
        <taxon>Bacteria</taxon>
        <taxon>Bacillati</taxon>
        <taxon>Bacillota</taxon>
        <taxon>Bacilli</taxon>
        <taxon>Bacillales</taxon>
        <taxon>Thermoactinomycetaceae</taxon>
        <taxon>Marininema</taxon>
    </lineage>
</organism>
<reference evidence="14 15" key="1">
    <citation type="submission" date="2016-10" db="EMBL/GenBank/DDBJ databases">
        <authorList>
            <person name="de Groot N.N."/>
        </authorList>
    </citation>
    <scope>NUCLEOTIDE SEQUENCE [LARGE SCALE GENOMIC DNA]</scope>
    <source>
        <strain evidence="14 15">DSM 45610</strain>
    </source>
</reference>
<evidence type="ECO:0000259" key="13">
    <source>
        <dbReference type="Pfam" id="PF00291"/>
    </source>
</evidence>
<dbReference type="InterPro" id="IPR000634">
    <property type="entry name" value="Ser/Thr_deHydtase_PyrdxlP-BS"/>
</dbReference>
<dbReference type="GO" id="GO:0003941">
    <property type="term" value="F:L-serine ammonia-lyase activity"/>
    <property type="evidence" value="ECO:0007669"/>
    <property type="project" value="TreeGrafter"/>
</dbReference>
<dbReference type="SUPFAM" id="SSF53686">
    <property type="entry name" value="Tryptophan synthase beta subunit-like PLP-dependent enzymes"/>
    <property type="match status" value="1"/>
</dbReference>
<evidence type="ECO:0000256" key="2">
    <source>
        <dbReference type="ARBA" id="ARBA00001913"/>
    </source>
</evidence>
<dbReference type="Pfam" id="PF00291">
    <property type="entry name" value="PALP"/>
    <property type="match status" value="1"/>
</dbReference>
<dbReference type="PANTHER" id="PTHR43050">
    <property type="entry name" value="SERINE / THREONINE RACEMASE FAMILY MEMBER"/>
    <property type="match status" value="1"/>
</dbReference>
<keyword evidence="9" id="KW-0663">Pyridoxal phosphate</keyword>
<comment type="function">
    <text evidence="11">Catalyzes the anaerobic formation of alpha-ketobutyrate and ammonia from threonine in a two-step reaction. The first step involved a dehydration of threonine and a production of enamine intermediates (aminocrotonate), which tautomerizes to its imine form (iminobutyrate). Both intermediates are unstable and short-lived. The second step is the nonenzymatic hydrolysis of the enamine/imine intermediates to form 2-ketobutyrate and free ammonia. In the low water environment of the cell, the second step is accelerated by RidA.</text>
</comment>
<evidence type="ECO:0000256" key="9">
    <source>
        <dbReference type="ARBA" id="ARBA00022898"/>
    </source>
</evidence>
<dbReference type="GO" id="GO:0005524">
    <property type="term" value="F:ATP binding"/>
    <property type="evidence" value="ECO:0007669"/>
    <property type="project" value="TreeGrafter"/>
</dbReference>
<dbReference type="EMBL" id="FNNQ01000023">
    <property type="protein sequence ID" value="SDX54367.1"/>
    <property type="molecule type" value="Genomic_DNA"/>
</dbReference>
<dbReference type="OrthoDB" id="9811476at2"/>
<evidence type="ECO:0000313" key="15">
    <source>
        <dbReference type="Proteomes" id="UP000198534"/>
    </source>
</evidence>
<dbReference type="GO" id="GO:0004794">
    <property type="term" value="F:threonine deaminase activity"/>
    <property type="evidence" value="ECO:0007669"/>
    <property type="project" value="UniProtKB-EC"/>
</dbReference>
<dbReference type="GO" id="GO:0030378">
    <property type="term" value="F:serine racemase activity"/>
    <property type="evidence" value="ECO:0007669"/>
    <property type="project" value="TreeGrafter"/>
</dbReference>
<dbReference type="CDD" id="cd01562">
    <property type="entry name" value="Thr-dehyd"/>
    <property type="match status" value="1"/>
</dbReference>
<evidence type="ECO:0000256" key="3">
    <source>
        <dbReference type="ARBA" id="ARBA00001933"/>
    </source>
</evidence>
<dbReference type="GO" id="GO:0000287">
    <property type="term" value="F:magnesium ion binding"/>
    <property type="evidence" value="ECO:0007669"/>
    <property type="project" value="TreeGrafter"/>
</dbReference>
<evidence type="ECO:0000256" key="10">
    <source>
        <dbReference type="ARBA" id="ARBA00023239"/>
    </source>
</evidence>
<dbReference type="STRING" id="1048340.SAMN05444487_12316"/>
<feature type="domain" description="Tryptophan synthase beta chain-like PALP" evidence="13">
    <location>
        <begin position="26"/>
        <end position="308"/>
    </location>
</feature>
<name>A0A1H3CJQ7_9BACL</name>
<dbReference type="Proteomes" id="UP000198534">
    <property type="component" value="Unassembled WGS sequence"/>
</dbReference>
<evidence type="ECO:0000256" key="4">
    <source>
        <dbReference type="ARBA" id="ARBA00001936"/>
    </source>
</evidence>
<comment type="cofactor">
    <cofactor evidence="3">
        <name>pyridoxal 5'-phosphate</name>
        <dbReference type="ChEBI" id="CHEBI:597326"/>
    </cofactor>
</comment>
<proteinExistence type="inferred from homology"/>
<dbReference type="GO" id="GO:0018114">
    <property type="term" value="F:threonine racemase activity"/>
    <property type="evidence" value="ECO:0007669"/>
    <property type="project" value="TreeGrafter"/>
</dbReference>
<gene>
    <name evidence="14" type="ORF">SAMN05444487_12316</name>
</gene>
<dbReference type="PANTHER" id="PTHR43050:SF1">
    <property type="entry name" value="SERINE RACEMASE"/>
    <property type="match status" value="1"/>
</dbReference>
<dbReference type="EC" id="4.3.1.19" evidence="7"/>
<comment type="catalytic activity">
    <reaction evidence="1">
        <text>L-threonine = 2-oxobutanoate + NH4(+)</text>
        <dbReference type="Rhea" id="RHEA:22108"/>
        <dbReference type="ChEBI" id="CHEBI:16763"/>
        <dbReference type="ChEBI" id="CHEBI:28938"/>
        <dbReference type="ChEBI" id="CHEBI:57926"/>
        <dbReference type="EC" id="4.3.1.19"/>
    </reaction>
</comment>
<evidence type="ECO:0000256" key="12">
    <source>
        <dbReference type="ARBA" id="ARBA00031427"/>
    </source>
</evidence>
<comment type="cofactor">
    <cofactor evidence="2">
        <name>Ca(2+)</name>
        <dbReference type="ChEBI" id="CHEBI:29108"/>
    </cofactor>
</comment>
<keyword evidence="15" id="KW-1185">Reference proteome</keyword>
<evidence type="ECO:0000313" key="14">
    <source>
        <dbReference type="EMBL" id="SDX54367.1"/>
    </source>
</evidence>
<evidence type="ECO:0000256" key="7">
    <source>
        <dbReference type="ARBA" id="ARBA00012096"/>
    </source>
</evidence>
<accession>A0A1H3CJQ7</accession>
<comment type="cofactor">
    <cofactor evidence="5">
        <name>Mg(2+)</name>
        <dbReference type="ChEBI" id="CHEBI:18420"/>
    </cofactor>
</comment>
<dbReference type="FunFam" id="3.40.50.1100:FF:000005">
    <property type="entry name" value="Threonine dehydratase catabolic"/>
    <property type="match status" value="1"/>
</dbReference>
<dbReference type="PROSITE" id="PS00165">
    <property type="entry name" value="DEHYDRATASE_SER_THR"/>
    <property type="match status" value="1"/>
</dbReference>
<comment type="cofactor">
    <cofactor evidence="4">
        <name>Mn(2+)</name>
        <dbReference type="ChEBI" id="CHEBI:29035"/>
    </cofactor>
</comment>
<comment type="similarity">
    <text evidence="6">Belongs to the serine/threonine dehydratase family.</text>
</comment>
<evidence type="ECO:0000256" key="5">
    <source>
        <dbReference type="ARBA" id="ARBA00001946"/>
    </source>
</evidence>